<dbReference type="EMBL" id="LXQA010002496">
    <property type="protein sequence ID" value="MCH81592.1"/>
    <property type="molecule type" value="Genomic_DNA"/>
</dbReference>
<organism evidence="2 3">
    <name type="scientific">Trifolium medium</name>
    <dbReference type="NCBI Taxonomy" id="97028"/>
    <lineage>
        <taxon>Eukaryota</taxon>
        <taxon>Viridiplantae</taxon>
        <taxon>Streptophyta</taxon>
        <taxon>Embryophyta</taxon>
        <taxon>Tracheophyta</taxon>
        <taxon>Spermatophyta</taxon>
        <taxon>Magnoliopsida</taxon>
        <taxon>eudicotyledons</taxon>
        <taxon>Gunneridae</taxon>
        <taxon>Pentapetalae</taxon>
        <taxon>rosids</taxon>
        <taxon>fabids</taxon>
        <taxon>Fabales</taxon>
        <taxon>Fabaceae</taxon>
        <taxon>Papilionoideae</taxon>
        <taxon>50 kb inversion clade</taxon>
        <taxon>NPAAA clade</taxon>
        <taxon>Hologalegina</taxon>
        <taxon>IRL clade</taxon>
        <taxon>Trifolieae</taxon>
        <taxon>Trifolium</taxon>
    </lineage>
</organism>
<evidence type="ECO:0000313" key="2">
    <source>
        <dbReference type="EMBL" id="MCH81592.1"/>
    </source>
</evidence>
<sequence length="29" mass="3255">FKDSPKLNCDGWGNLGKRRRSGISSSPYQ</sequence>
<comment type="caution">
    <text evidence="2">The sequence shown here is derived from an EMBL/GenBank/DDBJ whole genome shotgun (WGS) entry which is preliminary data.</text>
</comment>
<name>A0A392M2P1_9FABA</name>
<evidence type="ECO:0000313" key="3">
    <source>
        <dbReference type="Proteomes" id="UP000265520"/>
    </source>
</evidence>
<evidence type="ECO:0000256" key="1">
    <source>
        <dbReference type="SAM" id="MobiDB-lite"/>
    </source>
</evidence>
<feature type="region of interest" description="Disordered" evidence="1">
    <location>
        <begin position="1"/>
        <end position="29"/>
    </location>
</feature>
<feature type="non-terminal residue" evidence="2">
    <location>
        <position position="1"/>
    </location>
</feature>
<protein>
    <submittedName>
        <fullName evidence="2">Uncharacterized protein</fullName>
    </submittedName>
</protein>
<proteinExistence type="predicted"/>
<dbReference type="Proteomes" id="UP000265520">
    <property type="component" value="Unassembled WGS sequence"/>
</dbReference>
<reference evidence="2 3" key="1">
    <citation type="journal article" date="2018" name="Front. Plant Sci.">
        <title>Red Clover (Trifolium pratense) and Zigzag Clover (T. medium) - A Picture of Genomic Similarities and Differences.</title>
        <authorList>
            <person name="Dluhosova J."/>
            <person name="Istvanek J."/>
            <person name="Nedelnik J."/>
            <person name="Repkova J."/>
        </authorList>
    </citation>
    <scope>NUCLEOTIDE SEQUENCE [LARGE SCALE GENOMIC DNA]</scope>
    <source>
        <strain evidence="3">cv. 10/8</strain>
        <tissue evidence="2">Leaf</tissue>
    </source>
</reference>
<accession>A0A392M2P1</accession>
<dbReference type="AlphaFoldDB" id="A0A392M2P1"/>
<gene>
    <name evidence="2" type="ORF">A2U01_0002382</name>
</gene>
<keyword evidence="3" id="KW-1185">Reference proteome</keyword>